<evidence type="ECO:0000256" key="6">
    <source>
        <dbReference type="ARBA" id="ARBA00022763"/>
    </source>
</evidence>
<feature type="zinc finger region" description="C4-type" evidence="18">
    <location>
        <begin position="738"/>
        <end position="764"/>
    </location>
</feature>
<evidence type="ECO:0000256" key="18">
    <source>
        <dbReference type="HAMAP-Rule" id="MF_00205"/>
    </source>
</evidence>
<dbReference type="Gene3D" id="1.10.8.280">
    <property type="entry name" value="ABC transporter ATPase domain-like"/>
    <property type="match status" value="1"/>
</dbReference>
<evidence type="ECO:0000256" key="13">
    <source>
        <dbReference type="ARBA" id="ARBA00023204"/>
    </source>
</evidence>
<evidence type="ECO:0000313" key="20">
    <source>
        <dbReference type="EMBL" id="AYQ74105.1"/>
    </source>
</evidence>
<dbReference type="Gene3D" id="3.30.1490.20">
    <property type="entry name" value="ATP-grasp fold, A domain"/>
    <property type="match status" value="1"/>
</dbReference>
<dbReference type="GO" id="GO:0009432">
    <property type="term" value="P:SOS response"/>
    <property type="evidence" value="ECO:0007669"/>
    <property type="project" value="UniProtKB-UniRule"/>
</dbReference>
<dbReference type="PANTHER" id="PTHR43152">
    <property type="entry name" value="UVRABC SYSTEM PROTEIN A"/>
    <property type="match status" value="1"/>
</dbReference>
<dbReference type="Gene3D" id="1.20.1580.10">
    <property type="entry name" value="ABC transporter ATPase like domain"/>
    <property type="match status" value="2"/>
</dbReference>
<dbReference type="GO" id="GO:0006289">
    <property type="term" value="P:nucleotide-excision repair"/>
    <property type="evidence" value="ECO:0007669"/>
    <property type="project" value="UniProtKB-UniRule"/>
</dbReference>
<dbReference type="CDD" id="cd03270">
    <property type="entry name" value="ABC_UvrA_I"/>
    <property type="match status" value="1"/>
</dbReference>
<keyword evidence="3 18" id="KW-0479">Metal-binding</keyword>
<keyword evidence="6 18" id="KW-0227">DNA damage</keyword>
<keyword evidence="4 18" id="KW-0677">Repeat</keyword>
<keyword evidence="9 18" id="KW-0862">Zinc</keyword>
<evidence type="ECO:0000256" key="2">
    <source>
        <dbReference type="ARBA" id="ARBA00022490"/>
    </source>
</evidence>
<dbReference type="InterPro" id="IPR041552">
    <property type="entry name" value="UvrA_DNA-bd"/>
</dbReference>
<sequence length="952" mass="105170">MANESIVIKGARAHNLKNIDVTIPRDKFVVLTGLSGSGKSSLAFDTIYAEGQRRYVESLSAYARQFLGQMDKPDVDSIEGLSPAISIDQKTTSRNPRSTVGTVTEIYDYLRLLFARVGKPHCPDHGVEITSQTVEQMVDRIMEFPERTRLQILAPIVSGRKGEHQKLLADIQKQGFVRVRVNGEIRDLSEKIELEKNKKHSVEVVVDRIVVKEDVAARLADSLETALKLSDGQVIVDVIDKEELLFNSKLACPICGFSIDELAPRMFSFNSPFGACPECDGLGAKMVIDPELLVPDRSKSIDDGAFEAWAGSTSNYYPQFLAAVCAHYGIKTDVPVEKLSDKEMQIILYGTGGERVRFRYENEFGHTRDAQVPFEGVVHNLERRYRETGSEGIREFIEGYMSAKPCGKCKGQRLKRESLAVTVGGENIAHVTSLSIGDASDFFDRLDLNEKEKAIANLILKEINSRLGFLVNVGLNYLTLSRAAGTLSGGEAQRIRLATQIGSSLMGVLYILDEPSIGLHQRDNDRLIRTLEHMRDLGNTLIVVEHDEDTMLAADYIIDIGPGAGIHGGQVISQGTPKEVMDDEKSLTGAYLSGRKFIPVPLERRKLSGKWLEVKGAKENNLKNLNAKFPLGVFTAVTGVSGSGKSTLVNEILYKTLARDLNKAKVRPGEYKEFLGLEHLEKVIDIDQSPIGRTPRSNPATYTGVFDDIRGVFEMTNEAKVRGYKKGRFSFNVKGGRCEACKGDGIIKIEMHFLPDVYVPCEVCKGKRYNRETLEVKYKGKSIAEVLELTIEDATEFFVNIPRIHRKLQTLMDVGLGYMNLGQPATTLSGGEAQRVKLAAELYRRSTGKTLYILDEPTTGLHVDDIDRLLQVLHRLVDSGESVLVIEHNLDVIKTADYLVDLGPEGGSGGGTIVATGTPEEVAKNPKSYTGKYLAPILERDRARTEASLAKV</sequence>
<evidence type="ECO:0000256" key="14">
    <source>
        <dbReference type="ARBA" id="ARBA00023236"/>
    </source>
</evidence>
<evidence type="ECO:0000256" key="11">
    <source>
        <dbReference type="ARBA" id="ARBA00022881"/>
    </source>
</evidence>
<evidence type="ECO:0000256" key="1">
    <source>
        <dbReference type="ARBA" id="ARBA00004496"/>
    </source>
</evidence>
<keyword evidence="5 18" id="KW-0547">Nucleotide-binding</keyword>
<comment type="subunit">
    <text evidence="18">Forms a heterotetramer with UvrB during the search for lesions.</text>
</comment>
<dbReference type="InterPro" id="IPR003439">
    <property type="entry name" value="ABC_transporter-like_ATP-bd"/>
</dbReference>
<keyword evidence="7 18" id="KW-0228">DNA excision</keyword>
<dbReference type="InterPro" id="IPR041102">
    <property type="entry name" value="UvrA_inter"/>
</dbReference>
<dbReference type="GO" id="GO:0016887">
    <property type="term" value="F:ATP hydrolysis activity"/>
    <property type="evidence" value="ECO:0007669"/>
    <property type="project" value="InterPro"/>
</dbReference>
<evidence type="ECO:0000256" key="10">
    <source>
        <dbReference type="ARBA" id="ARBA00022840"/>
    </source>
</evidence>
<keyword evidence="2 18" id="KW-0963">Cytoplasm</keyword>
<keyword evidence="14 18" id="KW-0742">SOS response</keyword>
<dbReference type="NCBIfam" id="TIGR00630">
    <property type="entry name" value="uvra"/>
    <property type="match status" value="1"/>
</dbReference>
<feature type="zinc finger region" description="C4-type" evidence="18">
    <location>
        <begin position="252"/>
        <end position="279"/>
    </location>
</feature>
<dbReference type="EMBL" id="CP033433">
    <property type="protein sequence ID" value="AYQ74105.1"/>
    <property type="molecule type" value="Genomic_DNA"/>
</dbReference>
<dbReference type="InterPro" id="IPR004602">
    <property type="entry name" value="UvrA"/>
</dbReference>
<evidence type="ECO:0000256" key="12">
    <source>
        <dbReference type="ARBA" id="ARBA00023125"/>
    </source>
</evidence>
<dbReference type="HAMAP" id="MF_00205">
    <property type="entry name" value="UvrA"/>
    <property type="match status" value="1"/>
</dbReference>
<evidence type="ECO:0000313" key="21">
    <source>
        <dbReference type="Proteomes" id="UP000269097"/>
    </source>
</evidence>
<comment type="subcellular location">
    <subcellularLocation>
        <location evidence="1 18">Cytoplasm</location>
    </subcellularLocation>
</comment>
<reference evidence="20 21" key="1">
    <citation type="submission" date="2018-10" db="EMBL/GenBank/DDBJ databases">
        <title>Genome Sequence of Cohnella sp.</title>
        <authorList>
            <person name="Srinivasan S."/>
            <person name="Kim M.K."/>
        </authorList>
    </citation>
    <scope>NUCLEOTIDE SEQUENCE [LARGE SCALE GENOMIC DNA]</scope>
    <source>
        <strain evidence="20 21">18JY8-7</strain>
    </source>
</reference>
<dbReference type="InterPro" id="IPR027417">
    <property type="entry name" value="P-loop_NTPase"/>
</dbReference>
<dbReference type="NCBIfam" id="NF001503">
    <property type="entry name" value="PRK00349.1"/>
    <property type="match status" value="1"/>
</dbReference>
<dbReference type="FunFam" id="1.20.1580.10:FF:000003">
    <property type="entry name" value="UvrABC system protein A"/>
    <property type="match status" value="1"/>
</dbReference>
<keyword evidence="10 18" id="KW-0067">ATP-binding</keyword>
<dbReference type="GO" id="GO:0009380">
    <property type="term" value="C:excinuclease repair complex"/>
    <property type="evidence" value="ECO:0007669"/>
    <property type="project" value="InterPro"/>
</dbReference>
<dbReference type="InterPro" id="IPR017871">
    <property type="entry name" value="ABC_transporter-like_CS"/>
</dbReference>
<dbReference type="Pfam" id="PF17760">
    <property type="entry name" value="UvrA_inter"/>
    <property type="match status" value="1"/>
</dbReference>
<dbReference type="InterPro" id="IPR003593">
    <property type="entry name" value="AAA+_ATPase"/>
</dbReference>
<keyword evidence="21" id="KW-1185">Reference proteome</keyword>
<keyword evidence="8 18" id="KW-0863">Zinc-finger</keyword>
<dbReference type="Proteomes" id="UP000269097">
    <property type="component" value="Chromosome"/>
</dbReference>
<name>A0A3G3K0P3_9BACL</name>
<feature type="binding site" evidence="18">
    <location>
        <begin position="639"/>
        <end position="646"/>
    </location>
    <ligand>
        <name>ATP</name>
        <dbReference type="ChEBI" id="CHEBI:30616"/>
    </ligand>
</feature>
<accession>A0A3G3K0P3</accession>
<proteinExistence type="inferred from homology"/>
<evidence type="ECO:0000259" key="19">
    <source>
        <dbReference type="PROSITE" id="PS50893"/>
    </source>
</evidence>
<dbReference type="AlphaFoldDB" id="A0A3G3K0P3"/>
<keyword evidence="11 18" id="KW-0267">Excision nuclease</keyword>
<evidence type="ECO:0000256" key="3">
    <source>
        <dbReference type="ARBA" id="ARBA00022723"/>
    </source>
</evidence>
<dbReference type="GO" id="GO:0008270">
    <property type="term" value="F:zinc ion binding"/>
    <property type="evidence" value="ECO:0007669"/>
    <property type="project" value="UniProtKB-UniRule"/>
</dbReference>
<evidence type="ECO:0000256" key="17">
    <source>
        <dbReference type="ARBA" id="ARBA00042156"/>
    </source>
</evidence>
<dbReference type="PROSITE" id="PS50893">
    <property type="entry name" value="ABC_TRANSPORTER_2"/>
    <property type="match status" value="1"/>
</dbReference>
<dbReference type="FunFam" id="1.20.1580.10:FF:000002">
    <property type="entry name" value="UvrABC system protein A"/>
    <property type="match status" value="1"/>
</dbReference>
<keyword evidence="13 18" id="KW-0234">DNA repair</keyword>
<dbReference type="Gene3D" id="3.40.50.300">
    <property type="entry name" value="P-loop containing nucleotide triphosphate hydrolases"/>
    <property type="match status" value="2"/>
</dbReference>
<evidence type="ECO:0000256" key="7">
    <source>
        <dbReference type="ARBA" id="ARBA00022769"/>
    </source>
</evidence>
<organism evidence="20 21">
    <name type="scientific">Cohnella candidum</name>
    <dbReference type="NCBI Taxonomy" id="2674991"/>
    <lineage>
        <taxon>Bacteria</taxon>
        <taxon>Bacillati</taxon>
        <taxon>Bacillota</taxon>
        <taxon>Bacilli</taxon>
        <taxon>Bacillales</taxon>
        <taxon>Paenibacillaceae</taxon>
        <taxon>Cohnella</taxon>
    </lineage>
</organism>
<evidence type="ECO:0000256" key="8">
    <source>
        <dbReference type="ARBA" id="ARBA00022771"/>
    </source>
</evidence>
<dbReference type="InterPro" id="IPR013815">
    <property type="entry name" value="ATP_grasp_subdomain_1"/>
</dbReference>
<dbReference type="KEGG" id="coh:EAV92_16975"/>
<dbReference type="SMART" id="SM00382">
    <property type="entry name" value="AAA"/>
    <property type="match status" value="2"/>
</dbReference>
<comment type="similarity">
    <text evidence="15 18">Belongs to the ABC transporter superfamily. UvrA family.</text>
</comment>
<dbReference type="GO" id="GO:0009381">
    <property type="term" value="F:excinuclease ABC activity"/>
    <property type="evidence" value="ECO:0007669"/>
    <property type="project" value="UniProtKB-UniRule"/>
</dbReference>
<dbReference type="GO" id="GO:0003677">
    <property type="term" value="F:DNA binding"/>
    <property type="evidence" value="ECO:0007669"/>
    <property type="project" value="UniProtKB-UniRule"/>
</dbReference>
<dbReference type="Pfam" id="PF17755">
    <property type="entry name" value="UvrA_DNA-bind"/>
    <property type="match status" value="1"/>
</dbReference>
<feature type="binding site" evidence="18">
    <location>
        <begin position="33"/>
        <end position="40"/>
    </location>
    <ligand>
        <name>ATP</name>
        <dbReference type="ChEBI" id="CHEBI:30616"/>
    </ligand>
</feature>
<gene>
    <name evidence="18 20" type="primary">uvrA</name>
    <name evidence="20" type="ORF">EAV92_16975</name>
</gene>
<dbReference type="SUPFAM" id="SSF52540">
    <property type="entry name" value="P-loop containing nucleoside triphosphate hydrolases"/>
    <property type="match status" value="2"/>
</dbReference>
<dbReference type="GO" id="GO:0005524">
    <property type="term" value="F:ATP binding"/>
    <property type="evidence" value="ECO:0007669"/>
    <property type="project" value="UniProtKB-UniRule"/>
</dbReference>
<keyword evidence="12 18" id="KW-0238">DNA-binding</keyword>
<dbReference type="GO" id="GO:0005737">
    <property type="term" value="C:cytoplasm"/>
    <property type="evidence" value="ECO:0007669"/>
    <property type="project" value="UniProtKB-SubCell"/>
</dbReference>
<evidence type="ECO:0000256" key="16">
    <source>
        <dbReference type="ARBA" id="ARBA00039316"/>
    </source>
</evidence>
<evidence type="ECO:0000256" key="9">
    <source>
        <dbReference type="ARBA" id="ARBA00022833"/>
    </source>
</evidence>
<dbReference type="RefSeq" id="WP_123042187.1">
    <property type="nucleotide sequence ID" value="NZ_CP033433.1"/>
</dbReference>
<dbReference type="PROSITE" id="PS00211">
    <property type="entry name" value="ABC_TRANSPORTER_1"/>
    <property type="match status" value="2"/>
</dbReference>
<dbReference type="CDD" id="cd03271">
    <property type="entry name" value="ABC_UvrA_II"/>
    <property type="match status" value="1"/>
</dbReference>
<dbReference type="PANTHER" id="PTHR43152:SF3">
    <property type="entry name" value="UVRABC SYSTEM PROTEIN A"/>
    <property type="match status" value="1"/>
</dbReference>
<evidence type="ECO:0000256" key="5">
    <source>
        <dbReference type="ARBA" id="ARBA00022741"/>
    </source>
</evidence>
<comment type="function">
    <text evidence="18">The UvrABC repair system catalyzes the recognition and processing of DNA lesions. UvrA is an ATPase and a DNA-binding protein. A damage recognition complex composed of 2 UvrA and 2 UvrB subunits scans DNA for abnormalities. When the presence of a lesion has been verified by UvrB, the UvrA molecules dissociate.</text>
</comment>
<protein>
    <recommendedName>
        <fullName evidence="16 18">UvrABC system protein A</fullName>
        <shortName evidence="18">UvrA protein</shortName>
    </recommendedName>
    <alternativeName>
        <fullName evidence="17 18">Excinuclease ABC subunit A</fullName>
    </alternativeName>
</protein>
<feature type="domain" description="ABC transporter" evidence="19">
    <location>
        <begin position="602"/>
        <end position="935"/>
    </location>
</feature>
<evidence type="ECO:0000256" key="4">
    <source>
        <dbReference type="ARBA" id="ARBA00022737"/>
    </source>
</evidence>
<evidence type="ECO:0000256" key="15">
    <source>
        <dbReference type="ARBA" id="ARBA00038000"/>
    </source>
</evidence>